<keyword evidence="5" id="KW-0547">Nucleotide-binding</keyword>
<comment type="caution">
    <text evidence="12">The sequence shown here is derived from an EMBL/GenBank/DDBJ whole genome shotgun (WGS) entry which is preliminary data.</text>
</comment>
<feature type="transmembrane region" description="Helical" evidence="10">
    <location>
        <begin position="166"/>
        <end position="184"/>
    </location>
</feature>
<feature type="transmembrane region" description="Helical" evidence="10">
    <location>
        <begin position="127"/>
        <end position="146"/>
    </location>
</feature>
<evidence type="ECO:0000256" key="2">
    <source>
        <dbReference type="ARBA" id="ARBA00012438"/>
    </source>
</evidence>
<name>A0ABP7DEF4_9MICC</name>
<evidence type="ECO:0000256" key="10">
    <source>
        <dbReference type="SAM" id="Phobius"/>
    </source>
</evidence>
<keyword evidence="10" id="KW-0472">Membrane</keyword>
<accession>A0ABP7DEF4</accession>
<organism evidence="12 13">
    <name type="scientific">Zhihengliuella alba</name>
    <dbReference type="NCBI Taxonomy" id="547018"/>
    <lineage>
        <taxon>Bacteria</taxon>
        <taxon>Bacillati</taxon>
        <taxon>Actinomycetota</taxon>
        <taxon>Actinomycetes</taxon>
        <taxon>Micrococcales</taxon>
        <taxon>Micrococcaceae</taxon>
        <taxon>Zhihengliuella</taxon>
    </lineage>
</organism>
<gene>
    <name evidence="12" type="ORF">GCM10022377_16440</name>
</gene>
<comment type="catalytic activity">
    <reaction evidence="1">
        <text>ATP + protein L-histidine = ADP + protein N-phospho-L-histidine.</text>
        <dbReference type="EC" id="2.7.13.3"/>
    </reaction>
</comment>
<reference evidence="13" key="1">
    <citation type="journal article" date="2019" name="Int. J. Syst. Evol. Microbiol.">
        <title>The Global Catalogue of Microorganisms (GCM) 10K type strain sequencing project: providing services to taxonomists for standard genome sequencing and annotation.</title>
        <authorList>
            <consortium name="The Broad Institute Genomics Platform"/>
            <consortium name="The Broad Institute Genome Sequencing Center for Infectious Disease"/>
            <person name="Wu L."/>
            <person name="Ma J."/>
        </authorList>
    </citation>
    <scope>NUCLEOTIDE SEQUENCE [LARGE SCALE GENOMIC DNA]</scope>
    <source>
        <strain evidence="13">JCM 16961</strain>
    </source>
</reference>
<dbReference type="PANTHER" id="PTHR24421">
    <property type="entry name" value="NITRATE/NITRITE SENSOR PROTEIN NARX-RELATED"/>
    <property type="match status" value="1"/>
</dbReference>
<evidence type="ECO:0000256" key="1">
    <source>
        <dbReference type="ARBA" id="ARBA00000085"/>
    </source>
</evidence>
<dbReference type="Pfam" id="PF07730">
    <property type="entry name" value="HisKA_3"/>
    <property type="match status" value="1"/>
</dbReference>
<dbReference type="EC" id="2.7.13.3" evidence="2"/>
<dbReference type="InterPro" id="IPR036890">
    <property type="entry name" value="HATPase_C_sf"/>
</dbReference>
<keyword evidence="8" id="KW-0902">Two-component regulatory system</keyword>
<feature type="transmembrane region" description="Helical" evidence="10">
    <location>
        <begin position="75"/>
        <end position="96"/>
    </location>
</feature>
<sequence>MNAFWWWTWASLVFLYAVMYTVAFGELVRGNDAAGGGTPARVLGMVQLALLAASACAATLTSLRFRDGWPDAGPPFWRVAGTVGLAPLVLALSSWASPESGVAPLLPLWLAVSHAACLVARPARWRLFWVGVVLVAAIAVVFRVLHPDAPLMSGPATDGGAGALMVLVYGAAIPPIVLGSVWWWDAIVRLQRGRAAERELAVARERLRIAADLHDIQGHHLQVIALQAELAERLVERDPAGALEQIGKVRLAAAEAMGETRAVVSGLRRVGFATELENAADVLRAAGIDCRVHGWGRELAGAPREALGWVIREASTNILRHAQATRAELRFEERGESVTLTVRNDGVVPPPGTGPEPGIGSSGLLGLRARVEQAGGRFEAGARDGEFVVRAVVPVGHGDSGAPAPAPAGAASQSSQSSPSSPSSSSSPSHASTRGGAS</sequence>
<feature type="transmembrane region" description="Helical" evidence="10">
    <location>
        <begin position="102"/>
        <end position="120"/>
    </location>
</feature>
<keyword evidence="4" id="KW-0808">Transferase</keyword>
<keyword evidence="7" id="KW-0067">ATP-binding</keyword>
<dbReference type="Gene3D" id="3.30.565.10">
    <property type="entry name" value="Histidine kinase-like ATPase, C-terminal domain"/>
    <property type="match status" value="1"/>
</dbReference>
<dbReference type="InterPro" id="IPR011712">
    <property type="entry name" value="Sig_transdc_His_kin_sub3_dim/P"/>
</dbReference>
<evidence type="ECO:0000313" key="13">
    <source>
        <dbReference type="Proteomes" id="UP001501536"/>
    </source>
</evidence>
<evidence type="ECO:0000256" key="6">
    <source>
        <dbReference type="ARBA" id="ARBA00022777"/>
    </source>
</evidence>
<dbReference type="Gene3D" id="1.20.5.1930">
    <property type="match status" value="1"/>
</dbReference>
<evidence type="ECO:0000256" key="8">
    <source>
        <dbReference type="ARBA" id="ARBA00023012"/>
    </source>
</evidence>
<dbReference type="GO" id="GO:0016301">
    <property type="term" value="F:kinase activity"/>
    <property type="evidence" value="ECO:0007669"/>
    <property type="project" value="UniProtKB-KW"/>
</dbReference>
<feature type="domain" description="Signal transduction histidine kinase subgroup 3 dimerisation and phosphoacceptor" evidence="11">
    <location>
        <begin position="205"/>
        <end position="269"/>
    </location>
</feature>
<feature type="transmembrane region" description="Helical" evidence="10">
    <location>
        <begin position="45"/>
        <end position="63"/>
    </location>
</feature>
<evidence type="ECO:0000256" key="7">
    <source>
        <dbReference type="ARBA" id="ARBA00022840"/>
    </source>
</evidence>
<proteinExistence type="predicted"/>
<feature type="region of interest" description="Disordered" evidence="9">
    <location>
        <begin position="395"/>
        <end position="438"/>
    </location>
</feature>
<evidence type="ECO:0000256" key="9">
    <source>
        <dbReference type="SAM" id="MobiDB-lite"/>
    </source>
</evidence>
<dbReference type="EMBL" id="BAABCJ010000002">
    <property type="protein sequence ID" value="GAA3703504.1"/>
    <property type="molecule type" value="Genomic_DNA"/>
</dbReference>
<keyword evidence="6 12" id="KW-0418">Kinase</keyword>
<dbReference type="CDD" id="cd16917">
    <property type="entry name" value="HATPase_UhpB-NarQ-NarX-like"/>
    <property type="match status" value="1"/>
</dbReference>
<dbReference type="PANTHER" id="PTHR24421:SF10">
    <property type="entry name" value="NITRATE_NITRITE SENSOR PROTEIN NARQ"/>
    <property type="match status" value="1"/>
</dbReference>
<feature type="compositionally biased region" description="Low complexity" evidence="9">
    <location>
        <begin position="400"/>
        <end position="429"/>
    </location>
</feature>
<evidence type="ECO:0000256" key="3">
    <source>
        <dbReference type="ARBA" id="ARBA00022553"/>
    </source>
</evidence>
<keyword evidence="10" id="KW-1133">Transmembrane helix</keyword>
<evidence type="ECO:0000256" key="4">
    <source>
        <dbReference type="ARBA" id="ARBA00022679"/>
    </source>
</evidence>
<dbReference type="Proteomes" id="UP001501536">
    <property type="component" value="Unassembled WGS sequence"/>
</dbReference>
<evidence type="ECO:0000259" key="11">
    <source>
        <dbReference type="Pfam" id="PF07730"/>
    </source>
</evidence>
<keyword evidence="3" id="KW-0597">Phosphoprotein</keyword>
<evidence type="ECO:0000256" key="5">
    <source>
        <dbReference type="ARBA" id="ARBA00022741"/>
    </source>
</evidence>
<keyword evidence="13" id="KW-1185">Reference proteome</keyword>
<protein>
    <recommendedName>
        <fullName evidence="2">histidine kinase</fullName>
        <ecNumber evidence="2">2.7.13.3</ecNumber>
    </recommendedName>
</protein>
<evidence type="ECO:0000313" key="12">
    <source>
        <dbReference type="EMBL" id="GAA3703504.1"/>
    </source>
</evidence>
<dbReference type="SUPFAM" id="SSF55874">
    <property type="entry name" value="ATPase domain of HSP90 chaperone/DNA topoisomerase II/histidine kinase"/>
    <property type="match status" value="1"/>
</dbReference>
<keyword evidence="10" id="KW-0812">Transmembrane</keyword>
<dbReference type="InterPro" id="IPR050482">
    <property type="entry name" value="Sensor_HK_TwoCompSys"/>
</dbReference>
<feature type="transmembrane region" description="Helical" evidence="10">
    <location>
        <begin position="7"/>
        <end position="25"/>
    </location>
</feature>